<keyword evidence="3" id="KW-1185">Reference proteome</keyword>
<evidence type="ECO:0000313" key="2">
    <source>
        <dbReference type="EMBL" id="CAI0458025.1"/>
    </source>
</evidence>
<accession>A0AAV0NHM3</accession>
<dbReference type="EMBL" id="CAMGYJ010000008">
    <property type="protein sequence ID" value="CAI0458025.1"/>
    <property type="molecule type" value="Genomic_DNA"/>
</dbReference>
<dbReference type="Proteomes" id="UP001154282">
    <property type="component" value="Unassembled WGS sequence"/>
</dbReference>
<reference evidence="2" key="1">
    <citation type="submission" date="2022-08" db="EMBL/GenBank/DDBJ databases">
        <authorList>
            <person name="Gutierrez-Valencia J."/>
        </authorList>
    </citation>
    <scope>NUCLEOTIDE SEQUENCE</scope>
</reference>
<name>A0AAV0NHM3_9ROSI</name>
<comment type="caution">
    <text evidence="2">The sequence shown here is derived from an EMBL/GenBank/DDBJ whole genome shotgun (WGS) entry which is preliminary data.</text>
</comment>
<feature type="region of interest" description="Disordered" evidence="1">
    <location>
        <begin position="19"/>
        <end position="40"/>
    </location>
</feature>
<proteinExistence type="predicted"/>
<gene>
    <name evidence="2" type="ORF">LITE_LOCUS33354</name>
</gene>
<sequence length="40" mass="4439">MSDKINDVDVRTEETKPLRGFFMGKEGQSGEVQHFAGPCP</sequence>
<evidence type="ECO:0000256" key="1">
    <source>
        <dbReference type="SAM" id="MobiDB-lite"/>
    </source>
</evidence>
<organism evidence="2 3">
    <name type="scientific">Linum tenue</name>
    <dbReference type="NCBI Taxonomy" id="586396"/>
    <lineage>
        <taxon>Eukaryota</taxon>
        <taxon>Viridiplantae</taxon>
        <taxon>Streptophyta</taxon>
        <taxon>Embryophyta</taxon>
        <taxon>Tracheophyta</taxon>
        <taxon>Spermatophyta</taxon>
        <taxon>Magnoliopsida</taxon>
        <taxon>eudicotyledons</taxon>
        <taxon>Gunneridae</taxon>
        <taxon>Pentapetalae</taxon>
        <taxon>rosids</taxon>
        <taxon>fabids</taxon>
        <taxon>Malpighiales</taxon>
        <taxon>Linaceae</taxon>
        <taxon>Linum</taxon>
    </lineage>
</organism>
<dbReference type="AlphaFoldDB" id="A0AAV0NHM3"/>
<protein>
    <submittedName>
        <fullName evidence="2">Uncharacterized protein</fullName>
    </submittedName>
</protein>
<evidence type="ECO:0000313" key="3">
    <source>
        <dbReference type="Proteomes" id="UP001154282"/>
    </source>
</evidence>